<keyword evidence="1" id="KW-1133">Transmembrane helix</keyword>
<reference evidence="3" key="2">
    <citation type="submission" date="2020-09" db="EMBL/GenBank/DDBJ databases">
        <authorList>
            <person name="Sun Q."/>
            <person name="Zhou Y."/>
        </authorList>
    </citation>
    <scope>NUCLEOTIDE SEQUENCE</scope>
    <source>
        <strain evidence="3">CGMCC 1.15958</strain>
    </source>
</reference>
<keyword evidence="4" id="KW-1185">Reference proteome</keyword>
<protein>
    <submittedName>
        <fullName evidence="3">Acyltransferase</fullName>
    </submittedName>
</protein>
<feature type="domain" description="Acyltransferase 3" evidence="2">
    <location>
        <begin position="13"/>
        <end position="350"/>
    </location>
</feature>
<dbReference type="PANTHER" id="PTHR23028">
    <property type="entry name" value="ACETYLTRANSFERASE"/>
    <property type="match status" value="1"/>
</dbReference>
<evidence type="ECO:0000256" key="1">
    <source>
        <dbReference type="SAM" id="Phobius"/>
    </source>
</evidence>
<feature type="transmembrane region" description="Helical" evidence="1">
    <location>
        <begin position="253"/>
        <end position="275"/>
    </location>
</feature>
<comment type="caution">
    <text evidence="3">The sequence shown here is derived from an EMBL/GenBank/DDBJ whole genome shotgun (WGS) entry which is preliminary data.</text>
</comment>
<proteinExistence type="predicted"/>
<keyword evidence="3" id="KW-0012">Acyltransferase</keyword>
<evidence type="ECO:0000313" key="3">
    <source>
        <dbReference type="EMBL" id="GGD47179.1"/>
    </source>
</evidence>
<gene>
    <name evidence="3" type="ORF">GCM10011514_08970</name>
</gene>
<dbReference type="RefSeq" id="WP_188764844.1">
    <property type="nucleotide sequence ID" value="NZ_BMKK01000002.1"/>
</dbReference>
<keyword evidence="3" id="KW-0808">Transferase</keyword>
<feature type="transmembrane region" description="Helical" evidence="1">
    <location>
        <begin position="39"/>
        <end position="60"/>
    </location>
</feature>
<dbReference type="Pfam" id="PF01757">
    <property type="entry name" value="Acyl_transf_3"/>
    <property type="match status" value="1"/>
</dbReference>
<dbReference type="GO" id="GO:0000271">
    <property type="term" value="P:polysaccharide biosynthetic process"/>
    <property type="evidence" value="ECO:0007669"/>
    <property type="project" value="TreeGrafter"/>
</dbReference>
<sequence>MTQTTTNTSYLRQLDGLRFLAVTMVLIDHWSGDALQFPISYLGVCMFFVLSGFLITRILLQARQKDESLGRSHKFSLKQFYIRRTVRIFPIYYLTILALFIWNVEPVREKIWWYITYTTNMYIAIKQTWMGSSDHLWSLAVEEQFYLFFPFIVFFLSARSLPKILFGFIALSVGLRLFFFLNGTAWMTPYVLMPTCLDAFGIGGLFAYFYFHKNEAVKKFVTNKVWLAVSLFLYIGIVLWGKQFPDGHNIITVVFLRLFESFFSLFMVGNAVYGFSGVTKSVLENKATVYLGRISYGIYIYHKFIYNHYHNSPSNPVVKMLNKLPVIEENMVLKIIFLYAVTVVISTISWYLIEKPINKWKDKFNY</sequence>
<feature type="transmembrane region" description="Helical" evidence="1">
    <location>
        <begin position="287"/>
        <end position="306"/>
    </location>
</feature>
<evidence type="ECO:0000259" key="2">
    <source>
        <dbReference type="Pfam" id="PF01757"/>
    </source>
</evidence>
<feature type="transmembrane region" description="Helical" evidence="1">
    <location>
        <begin position="331"/>
        <end position="353"/>
    </location>
</feature>
<dbReference type="InterPro" id="IPR002656">
    <property type="entry name" value="Acyl_transf_3_dom"/>
</dbReference>
<dbReference type="InterPro" id="IPR050879">
    <property type="entry name" value="Acyltransferase_3"/>
</dbReference>
<dbReference type="EMBL" id="BMKK01000002">
    <property type="protein sequence ID" value="GGD47179.1"/>
    <property type="molecule type" value="Genomic_DNA"/>
</dbReference>
<feature type="transmembrane region" description="Helical" evidence="1">
    <location>
        <begin position="191"/>
        <end position="211"/>
    </location>
</feature>
<feature type="transmembrane region" description="Helical" evidence="1">
    <location>
        <begin position="81"/>
        <end position="102"/>
    </location>
</feature>
<keyword evidence="1" id="KW-0472">Membrane</keyword>
<feature type="transmembrane region" description="Helical" evidence="1">
    <location>
        <begin position="223"/>
        <end position="241"/>
    </location>
</feature>
<organism evidence="3 4">
    <name type="scientific">Emticicia aquatilis</name>
    <dbReference type="NCBI Taxonomy" id="1537369"/>
    <lineage>
        <taxon>Bacteria</taxon>
        <taxon>Pseudomonadati</taxon>
        <taxon>Bacteroidota</taxon>
        <taxon>Cytophagia</taxon>
        <taxon>Cytophagales</taxon>
        <taxon>Leadbetterellaceae</taxon>
        <taxon>Emticicia</taxon>
    </lineage>
</organism>
<dbReference type="Proteomes" id="UP000609064">
    <property type="component" value="Unassembled WGS sequence"/>
</dbReference>
<dbReference type="GO" id="GO:0016747">
    <property type="term" value="F:acyltransferase activity, transferring groups other than amino-acyl groups"/>
    <property type="evidence" value="ECO:0007669"/>
    <property type="project" value="InterPro"/>
</dbReference>
<dbReference type="AlphaFoldDB" id="A0A916YK70"/>
<feature type="transmembrane region" description="Helical" evidence="1">
    <location>
        <begin position="136"/>
        <end position="157"/>
    </location>
</feature>
<dbReference type="GO" id="GO:0016020">
    <property type="term" value="C:membrane"/>
    <property type="evidence" value="ECO:0007669"/>
    <property type="project" value="TreeGrafter"/>
</dbReference>
<accession>A0A916YK70</accession>
<evidence type="ECO:0000313" key="4">
    <source>
        <dbReference type="Proteomes" id="UP000609064"/>
    </source>
</evidence>
<keyword evidence="1" id="KW-0812">Transmembrane</keyword>
<dbReference type="PANTHER" id="PTHR23028:SF53">
    <property type="entry name" value="ACYL_TRANSF_3 DOMAIN-CONTAINING PROTEIN"/>
    <property type="match status" value="1"/>
</dbReference>
<feature type="transmembrane region" description="Helical" evidence="1">
    <location>
        <begin position="164"/>
        <end position="185"/>
    </location>
</feature>
<name>A0A916YK70_9BACT</name>
<reference evidence="3" key="1">
    <citation type="journal article" date="2014" name="Int. J. Syst. Evol. Microbiol.">
        <title>Complete genome sequence of Corynebacterium casei LMG S-19264T (=DSM 44701T), isolated from a smear-ripened cheese.</title>
        <authorList>
            <consortium name="US DOE Joint Genome Institute (JGI-PGF)"/>
            <person name="Walter F."/>
            <person name="Albersmeier A."/>
            <person name="Kalinowski J."/>
            <person name="Ruckert C."/>
        </authorList>
    </citation>
    <scope>NUCLEOTIDE SEQUENCE</scope>
    <source>
        <strain evidence="3">CGMCC 1.15958</strain>
    </source>
</reference>